<feature type="compositionally biased region" description="Polar residues" evidence="1">
    <location>
        <begin position="207"/>
        <end position="218"/>
    </location>
</feature>
<keyword evidence="3" id="KW-1185">Reference proteome</keyword>
<feature type="compositionally biased region" description="Basic and acidic residues" evidence="1">
    <location>
        <begin position="247"/>
        <end position="258"/>
    </location>
</feature>
<protein>
    <submittedName>
        <fullName evidence="2">Uncharacterized protein</fullName>
    </submittedName>
</protein>
<feature type="compositionally biased region" description="Basic and acidic residues" evidence="1">
    <location>
        <begin position="140"/>
        <end position="185"/>
    </location>
</feature>
<feature type="region of interest" description="Disordered" evidence="1">
    <location>
        <begin position="246"/>
        <end position="270"/>
    </location>
</feature>
<name>A0A1Y1I305_KLENI</name>
<evidence type="ECO:0000256" key="1">
    <source>
        <dbReference type="SAM" id="MobiDB-lite"/>
    </source>
</evidence>
<accession>A0A1Y1I305</accession>
<gene>
    <name evidence="2" type="ORF">KFL_002090050</name>
</gene>
<dbReference type="Proteomes" id="UP000054558">
    <property type="component" value="Unassembled WGS sequence"/>
</dbReference>
<organism evidence="2 3">
    <name type="scientific">Klebsormidium nitens</name>
    <name type="common">Green alga</name>
    <name type="synonym">Ulothrix nitens</name>
    <dbReference type="NCBI Taxonomy" id="105231"/>
    <lineage>
        <taxon>Eukaryota</taxon>
        <taxon>Viridiplantae</taxon>
        <taxon>Streptophyta</taxon>
        <taxon>Klebsormidiophyceae</taxon>
        <taxon>Klebsormidiales</taxon>
        <taxon>Klebsormidiaceae</taxon>
        <taxon>Klebsormidium</taxon>
    </lineage>
</organism>
<dbReference type="EMBL" id="DF237158">
    <property type="protein sequence ID" value="GAQ84853.1"/>
    <property type="molecule type" value="Genomic_DNA"/>
</dbReference>
<evidence type="ECO:0000313" key="2">
    <source>
        <dbReference type="EMBL" id="GAQ84853.1"/>
    </source>
</evidence>
<proteinExistence type="predicted"/>
<dbReference type="AlphaFoldDB" id="A0A1Y1I305"/>
<reference evidence="2 3" key="1">
    <citation type="journal article" date="2014" name="Nat. Commun.">
        <title>Klebsormidium flaccidum genome reveals primary factors for plant terrestrial adaptation.</title>
        <authorList>
            <person name="Hori K."/>
            <person name="Maruyama F."/>
            <person name="Fujisawa T."/>
            <person name="Togashi T."/>
            <person name="Yamamoto N."/>
            <person name="Seo M."/>
            <person name="Sato S."/>
            <person name="Yamada T."/>
            <person name="Mori H."/>
            <person name="Tajima N."/>
            <person name="Moriyama T."/>
            <person name="Ikeuchi M."/>
            <person name="Watanabe M."/>
            <person name="Wada H."/>
            <person name="Kobayashi K."/>
            <person name="Saito M."/>
            <person name="Masuda T."/>
            <person name="Sasaki-Sekimoto Y."/>
            <person name="Mashiguchi K."/>
            <person name="Awai K."/>
            <person name="Shimojima M."/>
            <person name="Masuda S."/>
            <person name="Iwai M."/>
            <person name="Nobusawa T."/>
            <person name="Narise T."/>
            <person name="Kondo S."/>
            <person name="Saito H."/>
            <person name="Sato R."/>
            <person name="Murakawa M."/>
            <person name="Ihara Y."/>
            <person name="Oshima-Yamada Y."/>
            <person name="Ohtaka K."/>
            <person name="Satoh M."/>
            <person name="Sonobe K."/>
            <person name="Ishii M."/>
            <person name="Ohtani R."/>
            <person name="Kanamori-Sato M."/>
            <person name="Honoki R."/>
            <person name="Miyazaki D."/>
            <person name="Mochizuki H."/>
            <person name="Umetsu J."/>
            <person name="Higashi K."/>
            <person name="Shibata D."/>
            <person name="Kamiya Y."/>
            <person name="Sato N."/>
            <person name="Nakamura Y."/>
            <person name="Tabata S."/>
            <person name="Ida S."/>
            <person name="Kurokawa K."/>
            <person name="Ohta H."/>
        </authorList>
    </citation>
    <scope>NUCLEOTIDE SEQUENCE [LARGE SCALE GENOMIC DNA]</scope>
    <source>
        <strain evidence="2 3">NIES-2285</strain>
    </source>
</reference>
<evidence type="ECO:0000313" key="3">
    <source>
        <dbReference type="Proteomes" id="UP000054558"/>
    </source>
</evidence>
<sequence length="452" mass="48850">MFNALNSPFLPQSSLWQQPFGAVLVPVLPPSPRGGPLSILRAMMAAECVALRVAGLDERDDPDALEAALQRQFEGVLAAHFLPPKRRSRLMLNGGAALLIVSSRVCARKILAAAKRPSFRLGGAAHVQIEWADENAARLRREGAKENKDFTSEDARGDEAEARAGDEQGRLHMYESFDVPDKSEGEGGSASGSQAVQERCRQGPLAGSTQDEATSSSERCILPQKRKVSSAGYSWVLPDLAASHGAEAGKRPRLHQETRPSGPVLSPRRGSMEVGVSRNQECPAGVPHVAPISPAACSPAACQKSLAWSPPGVPRIQHLWLSSVGQSPKAGAAGRSALRDIGNMTPRLASRQRSSQLRSPLYRASPRAAVWADDREREQEEAWRFAKDVLNGGGWGGVAALRGTWAEAVLDTSQLEWTAVWPEQIVTREGVFCFSKEDFHDSVCAFQDAFQQ</sequence>
<feature type="region of interest" description="Disordered" evidence="1">
    <location>
        <begin position="140"/>
        <end position="220"/>
    </location>
</feature>